<protein>
    <submittedName>
        <fullName evidence="2">Uncharacterized protein</fullName>
    </submittedName>
</protein>
<dbReference type="AlphaFoldDB" id="A0AAV4J7C7"/>
<reference evidence="2 3" key="1">
    <citation type="journal article" date="2021" name="Elife">
        <title>Chloroplast acquisition without the gene transfer in kleptoplastic sea slugs, Plakobranchus ocellatus.</title>
        <authorList>
            <person name="Maeda T."/>
            <person name="Takahashi S."/>
            <person name="Yoshida T."/>
            <person name="Shimamura S."/>
            <person name="Takaki Y."/>
            <person name="Nagai Y."/>
            <person name="Toyoda A."/>
            <person name="Suzuki Y."/>
            <person name="Arimoto A."/>
            <person name="Ishii H."/>
            <person name="Satoh N."/>
            <person name="Nishiyama T."/>
            <person name="Hasebe M."/>
            <person name="Maruyama T."/>
            <person name="Minagawa J."/>
            <person name="Obokata J."/>
            <person name="Shigenobu S."/>
        </authorList>
    </citation>
    <scope>NUCLEOTIDE SEQUENCE [LARGE SCALE GENOMIC DNA]</scope>
</reference>
<evidence type="ECO:0000313" key="2">
    <source>
        <dbReference type="EMBL" id="GFS16857.1"/>
    </source>
</evidence>
<dbReference type="EMBL" id="BMAT01006634">
    <property type="protein sequence ID" value="GFS16857.1"/>
    <property type="molecule type" value="Genomic_DNA"/>
</dbReference>
<gene>
    <name evidence="2" type="ORF">ElyMa_003224600</name>
</gene>
<keyword evidence="3" id="KW-1185">Reference proteome</keyword>
<sequence>MLTQLEPVLDLDVAQVSCANFLPIKILRVKLSSFLKSEDHRLSRWEQNKKKSKPYGVGISQHHDNYNTRPTKSNSIIDPGRTSTIDFMRYRTAQKDEADS</sequence>
<comment type="caution">
    <text evidence="2">The sequence shown here is derived from an EMBL/GenBank/DDBJ whole genome shotgun (WGS) entry which is preliminary data.</text>
</comment>
<accession>A0AAV4J7C7</accession>
<evidence type="ECO:0000256" key="1">
    <source>
        <dbReference type="SAM" id="MobiDB-lite"/>
    </source>
</evidence>
<organism evidence="2 3">
    <name type="scientific">Elysia marginata</name>
    <dbReference type="NCBI Taxonomy" id="1093978"/>
    <lineage>
        <taxon>Eukaryota</taxon>
        <taxon>Metazoa</taxon>
        <taxon>Spiralia</taxon>
        <taxon>Lophotrochozoa</taxon>
        <taxon>Mollusca</taxon>
        <taxon>Gastropoda</taxon>
        <taxon>Heterobranchia</taxon>
        <taxon>Euthyneura</taxon>
        <taxon>Panpulmonata</taxon>
        <taxon>Sacoglossa</taxon>
        <taxon>Placobranchoidea</taxon>
        <taxon>Plakobranchidae</taxon>
        <taxon>Elysia</taxon>
    </lineage>
</organism>
<feature type="compositionally biased region" description="Polar residues" evidence="1">
    <location>
        <begin position="67"/>
        <end position="82"/>
    </location>
</feature>
<name>A0AAV4J7C7_9GAST</name>
<evidence type="ECO:0000313" key="3">
    <source>
        <dbReference type="Proteomes" id="UP000762676"/>
    </source>
</evidence>
<proteinExistence type="predicted"/>
<feature type="region of interest" description="Disordered" evidence="1">
    <location>
        <begin position="45"/>
        <end position="82"/>
    </location>
</feature>
<dbReference type="Proteomes" id="UP000762676">
    <property type="component" value="Unassembled WGS sequence"/>
</dbReference>